<protein>
    <recommendedName>
        <fullName evidence="4">UDP-N-acetylglucosamine transferase subunit ALG13</fullName>
        <ecNumber evidence="3">2.4.1.141</ecNumber>
    </recommendedName>
</protein>
<dbReference type="SUPFAM" id="SSF53756">
    <property type="entry name" value="UDP-Glycosyltransferase/glycogen phosphorylase"/>
    <property type="match status" value="1"/>
</dbReference>
<gene>
    <name evidence="9" type="primary">Necator_chrV.g19740</name>
    <name evidence="9" type="ORF">RB195_014948</name>
</gene>
<evidence type="ECO:0000256" key="6">
    <source>
        <dbReference type="ARBA" id="ARBA00022679"/>
    </source>
</evidence>
<dbReference type="Proteomes" id="UP001303046">
    <property type="component" value="Unassembled WGS sequence"/>
</dbReference>
<dbReference type="Gene3D" id="3.40.50.2000">
    <property type="entry name" value="Glycogen Phosphorylase B"/>
    <property type="match status" value="1"/>
</dbReference>
<evidence type="ECO:0000256" key="3">
    <source>
        <dbReference type="ARBA" id="ARBA00012614"/>
    </source>
</evidence>
<evidence type="ECO:0000313" key="10">
    <source>
        <dbReference type="Proteomes" id="UP001303046"/>
    </source>
</evidence>
<evidence type="ECO:0000256" key="5">
    <source>
        <dbReference type="ARBA" id="ARBA00022676"/>
    </source>
</evidence>
<dbReference type="EMBL" id="JAVFWL010000005">
    <property type="protein sequence ID" value="KAK6756827.1"/>
    <property type="molecule type" value="Genomic_DNA"/>
</dbReference>
<keyword evidence="6" id="KW-0808">Transferase</keyword>
<dbReference type="PANTHER" id="PTHR12867:SF6">
    <property type="entry name" value="N-ACETYLGLUCOSAMINYLDIPHOSPHODOLICHOL N-ACETYLGLUCOSAMINYLTRANSFERASE"/>
    <property type="match status" value="1"/>
</dbReference>
<comment type="similarity">
    <text evidence="2">Belongs to the glycosyltransferase 28 family.</text>
</comment>
<dbReference type="PANTHER" id="PTHR12867">
    <property type="entry name" value="GLYCOSYL TRANSFERASE-RELATED"/>
    <property type="match status" value="1"/>
</dbReference>
<dbReference type="EC" id="2.4.1.141" evidence="3"/>
<comment type="caution">
    <text evidence="9">The sequence shown here is derived from an EMBL/GenBank/DDBJ whole genome shotgun (WGS) entry which is preliminary data.</text>
</comment>
<dbReference type="InterPro" id="IPR007235">
    <property type="entry name" value="Glyco_trans_28_C"/>
</dbReference>
<organism evidence="9 10">
    <name type="scientific">Necator americanus</name>
    <name type="common">Human hookworm</name>
    <dbReference type="NCBI Taxonomy" id="51031"/>
    <lineage>
        <taxon>Eukaryota</taxon>
        <taxon>Metazoa</taxon>
        <taxon>Ecdysozoa</taxon>
        <taxon>Nematoda</taxon>
        <taxon>Chromadorea</taxon>
        <taxon>Rhabditida</taxon>
        <taxon>Rhabditina</taxon>
        <taxon>Rhabditomorpha</taxon>
        <taxon>Strongyloidea</taxon>
        <taxon>Ancylostomatidae</taxon>
        <taxon>Bunostominae</taxon>
        <taxon>Necator</taxon>
    </lineage>
</organism>
<keyword evidence="10" id="KW-1185">Reference proteome</keyword>
<feature type="domain" description="Glycosyl transferase family 28 C-terminal" evidence="8">
    <location>
        <begin position="2"/>
        <end position="144"/>
    </location>
</feature>
<accession>A0ABR1E2A9</accession>
<keyword evidence="7" id="KW-0256">Endoplasmic reticulum</keyword>
<evidence type="ECO:0000313" key="9">
    <source>
        <dbReference type="EMBL" id="KAK6756827.1"/>
    </source>
</evidence>
<evidence type="ECO:0000256" key="7">
    <source>
        <dbReference type="ARBA" id="ARBA00022824"/>
    </source>
</evidence>
<evidence type="ECO:0000256" key="2">
    <source>
        <dbReference type="ARBA" id="ARBA00006962"/>
    </source>
</evidence>
<reference evidence="9 10" key="1">
    <citation type="submission" date="2023-08" db="EMBL/GenBank/DDBJ databases">
        <title>A Necator americanus chromosomal reference genome.</title>
        <authorList>
            <person name="Ilik V."/>
            <person name="Petrzelkova K.J."/>
            <person name="Pardy F."/>
            <person name="Fuh T."/>
            <person name="Niatou-Singa F.S."/>
            <person name="Gouil Q."/>
            <person name="Baker L."/>
            <person name="Ritchie M.E."/>
            <person name="Jex A.R."/>
            <person name="Gazzola D."/>
            <person name="Li H."/>
            <person name="Toshio Fujiwara R."/>
            <person name="Zhan B."/>
            <person name="Aroian R.V."/>
            <person name="Pafco B."/>
            <person name="Schwarz E.M."/>
        </authorList>
    </citation>
    <scope>NUCLEOTIDE SEQUENCE [LARGE SCALE GENOMIC DNA]</scope>
    <source>
        <strain evidence="9 10">Aroian</strain>
        <tissue evidence="9">Whole animal</tissue>
    </source>
</reference>
<dbReference type="Pfam" id="PF04101">
    <property type="entry name" value="Glyco_tran_28_C"/>
    <property type="match status" value="1"/>
</dbReference>
<sequence length="179" mass="19707">MTCFVTVGTTRFDELVNEVFAETCTSALRSIGVRKITVQLGAGEWNDEIKRNVFQGIVADHGDGEAGGIPVEYYRFKPNIQDDIENALLVIGHAGAGTCLECLKMKKPFIVVVNENLMDNHQLELAKELARGEHLLYCTVSNLSVALMCPSLFSLKPFVQPDQNLVAKFIDHRVGLAPS</sequence>
<comment type="subcellular location">
    <subcellularLocation>
        <location evidence="1">Endoplasmic reticulum</location>
    </subcellularLocation>
</comment>
<keyword evidence="5" id="KW-0328">Glycosyltransferase</keyword>
<name>A0ABR1E2A9_NECAM</name>
<evidence type="ECO:0000259" key="8">
    <source>
        <dbReference type="Pfam" id="PF04101"/>
    </source>
</evidence>
<evidence type="ECO:0000256" key="1">
    <source>
        <dbReference type="ARBA" id="ARBA00004240"/>
    </source>
</evidence>
<dbReference type="InterPro" id="IPR039042">
    <property type="entry name" value="Alg13-like"/>
</dbReference>
<proteinExistence type="inferred from homology"/>
<evidence type="ECO:0000256" key="4">
    <source>
        <dbReference type="ARBA" id="ARBA00017468"/>
    </source>
</evidence>